<proteinExistence type="predicted"/>
<dbReference type="AlphaFoldDB" id="T1HR00"/>
<organism evidence="1 2">
    <name type="scientific">Rhodnius prolixus</name>
    <name type="common">Triatomid bug</name>
    <dbReference type="NCBI Taxonomy" id="13249"/>
    <lineage>
        <taxon>Eukaryota</taxon>
        <taxon>Metazoa</taxon>
        <taxon>Ecdysozoa</taxon>
        <taxon>Arthropoda</taxon>
        <taxon>Hexapoda</taxon>
        <taxon>Insecta</taxon>
        <taxon>Pterygota</taxon>
        <taxon>Neoptera</taxon>
        <taxon>Paraneoptera</taxon>
        <taxon>Hemiptera</taxon>
        <taxon>Heteroptera</taxon>
        <taxon>Panheteroptera</taxon>
        <taxon>Cimicomorpha</taxon>
        <taxon>Reduviidae</taxon>
        <taxon>Triatominae</taxon>
        <taxon>Rhodnius</taxon>
    </lineage>
</organism>
<name>T1HR00_RHOPR</name>
<dbReference type="EMBL" id="ACPB03024839">
    <property type="status" value="NOT_ANNOTATED_CDS"/>
    <property type="molecule type" value="Genomic_DNA"/>
</dbReference>
<dbReference type="VEuPathDB" id="VectorBase:RPRC006470"/>
<dbReference type="EnsemblMetazoa" id="RPRC006470-RA">
    <property type="protein sequence ID" value="RPRC006470-PA"/>
    <property type="gene ID" value="RPRC006470"/>
</dbReference>
<dbReference type="eggNOG" id="ENOG502SBHT">
    <property type="taxonomic scope" value="Eukaryota"/>
</dbReference>
<accession>T1HR00</accession>
<dbReference type="STRING" id="13249.T1HR00"/>
<dbReference type="OMA" id="KENMSAV"/>
<dbReference type="InterPro" id="IPR041611">
    <property type="entry name" value="SKICH"/>
</dbReference>
<sequence length="347" mass="40424">MVLFEPISQEEKCILDLVRFEDVLINYNKNYHLYVNFTLDPQLKGSTLDWIGIFKAGWNTYESFLAFEWGIGEPTDHSGRKRRLIFDSHYLKCAEFNVNYQFVYINKHLEILGVSHFFQFTGGDDGKNESFCLNASFISDGNIHNSTEYHTNRDEYIEYVKENMSAVKRARPSCSINLPNNWEQAYTSCWRCKSLLEMKNKHNEMIAKLQECTEQNEMLKTRLNKLETALENVWVPKTILDPWDEPSERMKFQHFVSLMTAPTEKSEGYEKGDHWAKQNLGFQPVENASSSYDYFSQDASSREILLKAIIGTQEDRIRELTRTVTQLVEENLVVVQQQAAAEIKLSN</sequence>
<dbReference type="HOGENOM" id="CLU_800019_0_0_1"/>
<dbReference type="Pfam" id="PF17751">
    <property type="entry name" value="SKICH"/>
    <property type="match status" value="1"/>
</dbReference>
<dbReference type="InParanoid" id="T1HR00"/>
<reference evidence="1" key="1">
    <citation type="submission" date="2015-05" db="UniProtKB">
        <authorList>
            <consortium name="EnsemblMetazoa"/>
        </authorList>
    </citation>
    <scope>IDENTIFICATION</scope>
</reference>
<evidence type="ECO:0000313" key="2">
    <source>
        <dbReference type="Proteomes" id="UP000015103"/>
    </source>
</evidence>
<protein>
    <submittedName>
        <fullName evidence="1">SKICH domain-containing protein</fullName>
    </submittedName>
</protein>
<evidence type="ECO:0000313" key="1">
    <source>
        <dbReference type="EnsemblMetazoa" id="RPRC006470-PA"/>
    </source>
</evidence>
<dbReference type="Proteomes" id="UP000015103">
    <property type="component" value="Unassembled WGS sequence"/>
</dbReference>
<keyword evidence="2" id="KW-1185">Reference proteome</keyword>
<dbReference type="Gene3D" id="2.60.40.2840">
    <property type="match status" value="1"/>
</dbReference>